<evidence type="ECO:0000313" key="1">
    <source>
        <dbReference type="EMBL" id="AEW04049.1"/>
    </source>
</evidence>
<protein>
    <submittedName>
        <fullName evidence="1">Cyclase/dehydrase</fullName>
    </submittedName>
</protein>
<gene>
    <name evidence="1" type="ordered locus">Sulac_0503</name>
</gene>
<organism evidence="1 2">
    <name type="scientific">Sulfobacillus acidophilus (strain ATCC 700253 / DSM 10332 / NAL)</name>
    <dbReference type="NCBI Taxonomy" id="679936"/>
    <lineage>
        <taxon>Bacteria</taxon>
        <taxon>Bacillati</taxon>
        <taxon>Bacillota</taxon>
        <taxon>Clostridia</taxon>
        <taxon>Eubacteriales</taxon>
        <taxon>Clostridiales Family XVII. Incertae Sedis</taxon>
        <taxon>Sulfobacillus</taxon>
    </lineage>
</organism>
<dbReference type="SUPFAM" id="SSF55961">
    <property type="entry name" value="Bet v1-like"/>
    <property type="match status" value="1"/>
</dbReference>
<reference evidence="2" key="1">
    <citation type="submission" date="2011-12" db="EMBL/GenBank/DDBJ databases">
        <title>The complete genome of chromosome of Sulfobacillus acidophilus DSM 10332.</title>
        <authorList>
            <person name="Lucas S."/>
            <person name="Han J."/>
            <person name="Lapidus A."/>
            <person name="Bruce D."/>
            <person name="Goodwin L."/>
            <person name="Pitluck S."/>
            <person name="Peters L."/>
            <person name="Kyrpides N."/>
            <person name="Mavromatis K."/>
            <person name="Ivanova N."/>
            <person name="Mikhailova N."/>
            <person name="Chertkov O."/>
            <person name="Saunders E."/>
            <person name="Detter J.C."/>
            <person name="Tapia R."/>
            <person name="Han C."/>
            <person name="Land M."/>
            <person name="Hauser L."/>
            <person name="Markowitz V."/>
            <person name="Cheng J.-F."/>
            <person name="Hugenholtz P."/>
            <person name="Woyke T."/>
            <person name="Wu D."/>
            <person name="Pukall R."/>
            <person name="Gehrich-Schroeter G."/>
            <person name="Schneider S."/>
            <person name="Klenk H.-P."/>
            <person name="Eisen J.A."/>
        </authorList>
    </citation>
    <scope>NUCLEOTIDE SEQUENCE [LARGE SCALE GENOMIC DNA]</scope>
    <source>
        <strain evidence="2">ATCC 700253 / DSM 10332 / NAL</strain>
    </source>
</reference>
<dbReference type="AlphaFoldDB" id="G8TYT4"/>
<reference evidence="1 2" key="2">
    <citation type="journal article" date="2012" name="Stand. Genomic Sci.">
        <title>Complete genome sequence of the moderately thermophilic mineral-sulfide-oxidizing firmicute Sulfobacillus acidophilus type strain (NAL(T)).</title>
        <authorList>
            <person name="Anderson I."/>
            <person name="Chertkov O."/>
            <person name="Chen A."/>
            <person name="Saunders E."/>
            <person name="Lapidus A."/>
            <person name="Nolan M."/>
            <person name="Lucas S."/>
            <person name="Hammon N."/>
            <person name="Deshpande S."/>
            <person name="Cheng J.F."/>
            <person name="Han C."/>
            <person name="Tapia R."/>
            <person name="Goodwin L.A."/>
            <person name="Pitluck S."/>
            <person name="Liolios K."/>
            <person name="Pagani I."/>
            <person name="Ivanova N."/>
            <person name="Mikhailova N."/>
            <person name="Pati A."/>
            <person name="Palaniappan K."/>
            <person name="Land M."/>
            <person name="Pan C."/>
            <person name="Rohde M."/>
            <person name="Pukall R."/>
            <person name="Goker M."/>
            <person name="Detter J.C."/>
            <person name="Woyke T."/>
            <person name="Bristow J."/>
            <person name="Eisen J.A."/>
            <person name="Markowitz V."/>
            <person name="Hugenholtz P."/>
            <person name="Kyrpides N.C."/>
            <person name="Klenk H.P."/>
            <person name="Mavromatis K."/>
        </authorList>
    </citation>
    <scope>NUCLEOTIDE SEQUENCE [LARGE SCALE GENOMIC DNA]</scope>
    <source>
        <strain evidence="2">ATCC 700253 / DSM 10332 / NAL</strain>
    </source>
</reference>
<dbReference type="Proteomes" id="UP000005439">
    <property type="component" value="Chromosome"/>
</dbReference>
<name>G8TYT4_SULAD</name>
<dbReference type="InterPro" id="IPR023393">
    <property type="entry name" value="START-like_dom_sf"/>
</dbReference>
<sequence length="145" mass="16697">MTTAREIMINQQPDDVWRHVADIAEWPRWNGAILALKPLDGRGSPEWRVQLPGIGWALVSIHMDPETRRLTYRMRGKGAAEDGQVEVLSAPDNASRVRYTIHYRGWAAWWPPLRNTAAWRLSRLKEWCETGAVRDPWALDTSNIL</sequence>
<evidence type="ECO:0000313" key="2">
    <source>
        <dbReference type="Proteomes" id="UP000005439"/>
    </source>
</evidence>
<dbReference type="PATRIC" id="fig|679936.5.peg.527"/>
<dbReference type="STRING" id="679936.Sulac_0503"/>
<keyword evidence="2" id="KW-1185">Reference proteome</keyword>
<dbReference type="Pfam" id="PF10604">
    <property type="entry name" value="Polyketide_cyc2"/>
    <property type="match status" value="1"/>
</dbReference>
<dbReference type="Gene3D" id="3.30.530.20">
    <property type="match status" value="1"/>
</dbReference>
<accession>G8TYT4</accession>
<dbReference type="HOGENOM" id="CLU_1785893_0_0_9"/>
<dbReference type="KEGG" id="sap:Sulac_0503"/>
<dbReference type="EMBL" id="CP003179">
    <property type="protein sequence ID" value="AEW04049.1"/>
    <property type="molecule type" value="Genomic_DNA"/>
</dbReference>
<dbReference type="InterPro" id="IPR019587">
    <property type="entry name" value="Polyketide_cyclase/dehydratase"/>
</dbReference>
<proteinExistence type="predicted"/>